<dbReference type="Pfam" id="PF01564">
    <property type="entry name" value="Spermine_synth"/>
    <property type="match status" value="1"/>
</dbReference>
<dbReference type="PANTHER" id="PTHR43317:SF1">
    <property type="entry name" value="THERMOSPERMINE SYNTHASE ACAULIS5"/>
    <property type="match status" value="1"/>
</dbReference>
<dbReference type="GO" id="GO:0006596">
    <property type="term" value="P:polyamine biosynthetic process"/>
    <property type="evidence" value="ECO:0007669"/>
    <property type="project" value="UniProtKB-KW"/>
</dbReference>
<evidence type="ECO:0000313" key="3">
    <source>
        <dbReference type="Proteomes" id="UP000235015"/>
    </source>
</evidence>
<proteinExistence type="predicted"/>
<dbReference type="Proteomes" id="UP000235015">
    <property type="component" value="Unassembled WGS sequence"/>
</dbReference>
<dbReference type="CDD" id="cd02440">
    <property type="entry name" value="AdoMet_MTases"/>
    <property type="match status" value="1"/>
</dbReference>
<dbReference type="PANTHER" id="PTHR43317">
    <property type="entry name" value="THERMOSPERMINE SYNTHASE ACAULIS5"/>
    <property type="match status" value="1"/>
</dbReference>
<reference evidence="2 3" key="1">
    <citation type="submission" date="2017-11" db="EMBL/GenBank/DDBJ databases">
        <title>Genome-resolved metagenomics identifies genetic mobility, metabolic interactions, and unexpected diversity in perchlorate-reducing communities.</title>
        <authorList>
            <person name="Barnum T.P."/>
            <person name="Figueroa I.A."/>
            <person name="Carlstrom C.I."/>
            <person name="Lucas L.N."/>
            <person name="Engelbrektson A.L."/>
            <person name="Coates J.D."/>
        </authorList>
    </citation>
    <scope>NUCLEOTIDE SEQUENCE [LARGE SCALE GENOMIC DNA]</scope>
    <source>
        <strain evidence="2">BM301</strain>
    </source>
</reference>
<accession>A0A2N6CZN8</accession>
<dbReference type="EMBL" id="PKUN01000003">
    <property type="protein sequence ID" value="PLX62859.1"/>
    <property type="molecule type" value="Genomic_DNA"/>
</dbReference>
<keyword evidence="1" id="KW-0620">Polyamine biosynthesis</keyword>
<organism evidence="2 3">
    <name type="scientific">Sedimenticola selenatireducens</name>
    <dbReference type="NCBI Taxonomy" id="191960"/>
    <lineage>
        <taxon>Bacteria</taxon>
        <taxon>Pseudomonadati</taxon>
        <taxon>Pseudomonadota</taxon>
        <taxon>Gammaproteobacteria</taxon>
        <taxon>Chromatiales</taxon>
        <taxon>Sedimenticolaceae</taxon>
        <taxon>Sedimenticola</taxon>
    </lineage>
</organism>
<dbReference type="STRING" id="1111735.GCA_000428045_04045"/>
<dbReference type="SUPFAM" id="SSF53335">
    <property type="entry name" value="S-adenosyl-L-methionine-dependent methyltransferases"/>
    <property type="match status" value="1"/>
</dbReference>
<comment type="caution">
    <text evidence="2">The sequence shown here is derived from an EMBL/GenBank/DDBJ whole genome shotgun (WGS) entry which is preliminary data.</text>
</comment>
<dbReference type="Gene3D" id="3.40.50.150">
    <property type="entry name" value="Vaccinia Virus protein VP39"/>
    <property type="match status" value="1"/>
</dbReference>
<evidence type="ECO:0000256" key="1">
    <source>
        <dbReference type="ARBA" id="ARBA00023115"/>
    </source>
</evidence>
<dbReference type="InterPro" id="IPR029063">
    <property type="entry name" value="SAM-dependent_MTases_sf"/>
</dbReference>
<protein>
    <submittedName>
        <fullName evidence="2">Uncharacterized protein</fullName>
    </submittedName>
</protein>
<dbReference type="AlphaFoldDB" id="A0A2N6CZN8"/>
<name>A0A2N6CZN8_9GAMM</name>
<evidence type="ECO:0000313" key="2">
    <source>
        <dbReference type="EMBL" id="PLX62859.1"/>
    </source>
</evidence>
<gene>
    <name evidence="2" type="ORF">C0630_04640</name>
</gene>
<sequence length="237" mass="26610">MLCFGNTVEQSCIDIHQPARLCHHYTQVMMLGFLLAPTVRHCTLLGLGAGALAQAVLAHHSGCKIDAVEMRPKVVELAQTWFALPDDKRLRLHPKDAWEYLNHNPVPTDLILTDLYLGEGMNELQSRQHFLAACRGALKPNGILICNYWLKSSLTSHALNEALQTVFDQQVVTLSIQDGNCIAFAFDGGIPRLHSKQFMQAAEALGKNMDIPLQKHARALLHENRQAFRYSHLIEQR</sequence>